<proteinExistence type="predicted"/>
<keyword evidence="5" id="KW-1185">Reference proteome</keyword>
<dbReference type="PANTHER" id="PTHR46633">
    <property type="entry name" value="TRANSCRIPTION FACTOR MYC/MYB-RELATED"/>
    <property type="match status" value="1"/>
</dbReference>
<dbReference type="Proteomes" id="UP001141253">
    <property type="component" value="Chromosome 14"/>
</dbReference>
<evidence type="ECO:0000313" key="5">
    <source>
        <dbReference type="Proteomes" id="UP001141253"/>
    </source>
</evidence>
<reference evidence="4" key="2">
    <citation type="journal article" date="2023" name="Int. J. Mol. Sci.">
        <title>De Novo Assembly and Annotation of 11 Diverse Shrub Willow (Salix) Genomes Reveals Novel Gene Organization in Sex-Linked Regions.</title>
        <authorList>
            <person name="Hyden B."/>
            <person name="Feng K."/>
            <person name="Yates T.B."/>
            <person name="Jawdy S."/>
            <person name="Cereghino C."/>
            <person name="Smart L.B."/>
            <person name="Muchero W."/>
        </authorList>
    </citation>
    <scope>NUCLEOTIDE SEQUENCE</scope>
    <source>
        <tissue evidence="4">Shoot tip</tissue>
    </source>
</reference>
<comment type="caution">
    <text evidence="4">The sequence shown here is derived from an EMBL/GenBank/DDBJ whole genome shotgun (WGS) entry which is preliminary data.</text>
</comment>
<dbReference type="PANTHER" id="PTHR46633:SF6">
    <property type="entry name" value="TRANSCRIPTION FACTOR MYC_MYB N-TERMINAL DOMAIN-CONTAINING PROTEIN"/>
    <property type="match status" value="1"/>
</dbReference>
<sequence>MEGGLPMLNCLLQHTLRSLCSCTDSSIPSKWVYAVFWRILPRNYPPPKWDYGGTALDRSKGNKRNWILVWEDGFCDFYECERAGTGYMKGRFGADVFFKMSHEVYNYGEGLVGKVAADNSHKWVFKETPNESDPNLISSWNMSIEPPRAWEFQFNSGIQTIAIISVREGIVQLGSFDKIVEDLNLVISIQRKFSYLQSIPGIFAIQRPYLPIQHPFIIKPDTHTIENQEIAFSVDDKRQITGVKEIV</sequence>
<dbReference type="EMBL" id="JAPFFI010000022">
    <property type="protein sequence ID" value="KAJ6328050.1"/>
    <property type="molecule type" value="Genomic_DNA"/>
</dbReference>
<keyword evidence="2" id="KW-0804">Transcription</keyword>
<dbReference type="Pfam" id="PF14215">
    <property type="entry name" value="bHLH-MYC_N"/>
    <property type="match status" value="1"/>
</dbReference>
<gene>
    <name evidence="4" type="ORF">OIU77_009857</name>
</gene>
<accession>A0ABQ9A7G8</accession>
<feature type="domain" description="Transcription factor MYC/MYB N-terminal" evidence="3">
    <location>
        <begin position="12"/>
        <end position="193"/>
    </location>
</feature>
<evidence type="ECO:0000256" key="1">
    <source>
        <dbReference type="ARBA" id="ARBA00023015"/>
    </source>
</evidence>
<evidence type="ECO:0000259" key="3">
    <source>
        <dbReference type="Pfam" id="PF14215"/>
    </source>
</evidence>
<reference evidence="4" key="1">
    <citation type="submission" date="2022-10" db="EMBL/GenBank/DDBJ databases">
        <authorList>
            <person name="Hyden B.L."/>
            <person name="Feng K."/>
            <person name="Yates T."/>
            <person name="Jawdy S."/>
            <person name="Smart L.B."/>
            <person name="Muchero W."/>
        </authorList>
    </citation>
    <scope>NUCLEOTIDE SEQUENCE</scope>
    <source>
        <tissue evidence="4">Shoot tip</tissue>
    </source>
</reference>
<organism evidence="4 5">
    <name type="scientific">Salix suchowensis</name>
    <dbReference type="NCBI Taxonomy" id="1278906"/>
    <lineage>
        <taxon>Eukaryota</taxon>
        <taxon>Viridiplantae</taxon>
        <taxon>Streptophyta</taxon>
        <taxon>Embryophyta</taxon>
        <taxon>Tracheophyta</taxon>
        <taxon>Spermatophyta</taxon>
        <taxon>Magnoliopsida</taxon>
        <taxon>eudicotyledons</taxon>
        <taxon>Gunneridae</taxon>
        <taxon>Pentapetalae</taxon>
        <taxon>rosids</taxon>
        <taxon>fabids</taxon>
        <taxon>Malpighiales</taxon>
        <taxon>Salicaceae</taxon>
        <taxon>Saliceae</taxon>
        <taxon>Salix</taxon>
    </lineage>
</organism>
<protein>
    <recommendedName>
        <fullName evidence="3">Transcription factor MYC/MYB N-terminal domain-containing protein</fullName>
    </recommendedName>
</protein>
<keyword evidence="1" id="KW-0805">Transcription regulation</keyword>
<evidence type="ECO:0000256" key="2">
    <source>
        <dbReference type="ARBA" id="ARBA00023163"/>
    </source>
</evidence>
<name>A0ABQ9A7G8_9ROSI</name>
<evidence type="ECO:0000313" key="4">
    <source>
        <dbReference type="EMBL" id="KAJ6328050.1"/>
    </source>
</evidence>
<dbReference type="InterPro" id="IPR025610">
    <property type="entry name" value="MYC/MYB_N"/>
</dbReference>